<dbReference type="InterPro" id="IPR030191">
    <property type="entry name" value="CodB"/>
</dbReference>
<evidence type="ECO:0000256" key="1">
    <source>
        <dbReference type="ARBA" id="ARBA00004141"/>
    </source>
</evidence>
<dbReference type="RefSeq" id="WP_323467559.1">
    <property type="nucleotide sequence ID" value="NZ_CP144224.1"/>
</dbReference>
<keyword evidence="5 6" id="KW-0472">Membrane</keyword>
<evidence type="ECO:0000313" key="7">
    <source>
        <dbReference type="EMBL" id="MDV2887077.1"/>
    </source>
</evidence>
<accession>A0AAJ2NRP0</accession>
<comment type="similarity">
    <text evidence="2">Belongs to the purine-cytosine permease (2.A.39) family.</text>
</comment>
<dbReference type="PANTHER" id="PTHR30569:SF0">
    <property type="entry name" value="CYTOSINE PERMEASE"/>
    <property type="match status" value="1"/>
</dbReference>
<feature type="transmembrane region" description="Helical" evidence="6">
    <location>
        <begin position="181"/>
        <end position="200"/>
    </location>
</feature>
<keyword evidence="4 6" id="KW-1133">Transmembrane helix</keyword>
<feature type="transmembrane region" description="Helical" evidence="6">
    <location>
        <begin position="302"/>
        <end position="321"/>
    </location>
</feature>
<feature type="transmembrane region" description="Helical" evidence="6">
    <location>
        <begin position="151"/>
        <end position="174"/>
    </location>
</feature>
<dbReference type="EMBL" id="JAWJAY010000007">
    <property type="protein sequence ID" value="MDV2887077.1"/>
    <property type="molecule type" value="Genomic_DNA"/>
</dbReference>
<dbReference type="InterPro" id="IPR001248">
    <property type="entry name" value="Pur-cyt_permease"/>
</dbReference>
<comment type="caution">
    <text evidence="7">The sequence shown here is derived from an EMBL/GenBank/DDBJ whole genome shotgun (WGS) entry which is preliminary data.</text>
</comment>
<feature type="transmembrane region" description="Helical" evidence="6">
    <location>
        <begin position="220"/>
        <end position="240"/>
    </location>
</feature>
<evidence type="ECO:0000256" key="3">
    <source>
        <dbReference type="ARBA" id="ARBA00022692"/>
    </source>
</evidence>
<dbReference type="Proteomes" id="UP001285636">
    <property type="component" value="Unassembled WGS sequence"/>
</dbReference>
<organism evidence="7 8">
    <name type="scientific">Alkalihalophilus pseudofirmus</name>
    <name type="common">Bacillus pseudofirmus</name>
    <dbReference type="NCBI Taxonomy" id="79885"/>
    <lineage>
        <taxon>Bacteria</taxon>
        <taxon>Bacillati</taxon>
        <taxon>Bacillota</taxon>
        <taxon>Bacilli</taxon>
        <taxon>Bacillales</taxon>
        <taxon>Bacillaceae</taxon>
        <taxon>Alkalihalophilus</taxon>
    </lineage>
</organism>
<dbReference type="GO" id="GO:0015209">
    <property type="term" value="F:cytosine transmembrane transporter activity"/>
    <property type="evidence" value="ECO:0007669"/>
    <property type="project" value="InterPro"/>
</dbReference>
<feature type="transmembrane region" description="Helical" evidence="6">
    <location>
        <begin position="342"/>
        <end position="360"/>
    </location>
</feature>
<evidence type="ECO:0000313" key="8">
    <source>
        <dbReference type="Proteomes" id="UP001285636"/>
    </source>
</evidence>
<feature type="transmembrane region" description="Helical" evidence="6">
    <location>
        <begin position="366"/>
        <end position="387"/>
    </location>
</feature>
<comment type="subcellular location">
    <subcellularLocation>
        <location evidence="1">Membrane</location>
        <topology evidence="1">Multi-pass membrane protein</topology>
    </subcellularLocation>
</comment>
<sequence length="464" mass="50273">MGNVGQERESQTIYKSAKPLVEQYGLEAVPRDLQTTKALQYTFIQMAVSVNAGNVLVPALAVTAGGLTFIQAVFSTVIGAALAFLFVSFLSLPGAKYGIPAQYSIRAILGYKGARYVASPIRTLTSMYWFAVQTIGGAYLLKELILRSFNINVPFLLIAMIAATIMAVLALIGFDAVKRAANYFLPFLFVGGLVMLYLLVTSEVEGKNFSFLISAAEHSYSFETVTMMLFFASLAFVQYISGVSAASDMARYAKSGKHAFTGIFIGNTGGFFLTAILGAYTAALTGEVNPYVVSSQLTASPIFLFLILVASIASMVMINISNAYTGGYSLLNSIPSLGRVRSALLFGACAVTLSAFPALVNEAQLYISYLGVLIIPLSAVIVADFLSLKKLTFEEEDFRKLAENSYRYNKSGLIVSALGAGIYIIIPDHWSPGFMTFIVTGLIYLFTAHYIHRKEVRHPNTRVS</sequence>
<feature type="transmembrane region" description="Helical" evidence="6">
    <location>
        <begin position="69"/>
        <end position="92"/>
    </location>
</feature>
<evidence type="ECO:0000256" key="5">
    <source>
        <dbReference type="ARBA" id="ARBA00023136"/>
    </source>
</evidence>
<evidence type="ECO:0000256" key="6">
    <source>
        <dbReference type="SAM" id="Phobius"/>
    </source>
</evidence>
<dbReference type="PANTHER" id="PTHR30569">
    <property type="entry name" value="CYTOSINE TRANSPORTER CODB"/>
    <property type="match status" value="1"/>
</dbReference>
<name>A0AAJ2NRP0_ALKPS</name>
<reference evidence="7" key="1">
    <citation type="submission" date="2023-10" db="EMBL/GenBank/DDBJ databases">
        <title>Screening of Alkalihalophilus pseudofirmusBZ-TG-HK211 and Its Alleviation of Salt Stress on Rapeseed Growth.</title>
        <authorList>
            <person name="Zhao B."/>
            <person name="Guo T."/>
        </authorList>
    </citation>
    <scope>NUCLEOTIDE SEQUENCE</scope>
    <source>
        <strain evidence="7">BZ-TG-HK211</strain>
    </source>
</reference>
<feature type="transmembrane region" description="Helical" evidence="6">
    <location>
        <begin position="113"/>
        <end position="131"/>
    </location>
</feature>
<gene>
    <name evidence="7" type="ORF">RYX45_17975</name>
</gene>
<feature type="transmembrane region" description="Helical" evidence="6">
    <location>
        <begin position="408"/>
        <end position="426"/>
    </location>
</feature>
<dbReference type="Pfam" id="PF02133">
    <property type="entry name" value="Transp_cyt_pur"/>
    <property type="match status" value="1"/>
</dbReference>
<feature type="transmembrane region" description="Helical" evidence="6">
    <location>
        <begin position="41"/>
        <end position="63"/>
    </location>
</feature>
<dbReference type="AlphaFoldDB" id="A0AAJ2NRP0"/>
<evidence type="ECO:0000256" key="2">
    <source>
        <dbReference type="ARBA" id="ARBA00008974"/>
    </source>
</evidence>
<proteinExistence type="inferred from homology"/>
<evidence type="ECO:0000256" key="4">
    <source>
        <dbReference type="ARBA" id="ARBA00022989"/>
    </source>
</evidence>
<feature type="transmembrane region" description="Helical" evidence="6">
    <location>
        <begin position="260"/>
        <end position="282"/>
    </location>
</feature>
<dbReference type="GO" id="GO:0005886">
    <property type="term" value="C:plasma membrane"/>
    <property type="evidence" value="ECO:0007669"/>
    <property type="project" value="TreeGrafter"/>
</dbReference>
<protein>
    <submittedName>
        <fullName evidence="7">Cytosine permease</fullName>
    </submittedName>
</protein>
<keyword evidence="3 6" id="KW-0812">Transmembrane</keyword>
<dbReference type="Gene3D" id="1.10.4160.10">
    <property type="entry name" value="Hydantoin permease"/>
    <property type="match status" value="1"/>
</dbReference>
<feature type="transmembrane region" description="Helical" evidence="6">
    <location>
        <begin position="432"/>
        <end position="452"/>
    </location>
</feature>